<dbReference type="PANTHER" id="PTHR38564:SF2">
    <property type="entry name" value="WU:FC46H12 PRECURSOR"/>
    <property type="match status" value="1"/>
</dbReference>
<name>A0AAN8FXZ3_PATCE</name>
<dbReference type="Proteomes" id="UP001347796">
    <property type="component" value="Unassembled WGS sequence"/>
</dbReference>
<dbReference type="AlphaFoldDB" id="A0AAN8FXZ3"/>
<feature type="signal peptide" evidence="1">
    <location>
        <begin position="1"/>
        <end position="17"/>
    </location>
</feature>
<feature type="chain" id="PRO_5042981587" description="Secreted protein" evidence="1">
    <location>
        <begin position="18"/>
        <end position="161"/>
    </location>
</feature>
<reference evidence="2 3" key="1">
    <citation type="submission" date="2024-01" db="EMBL/GenBank/DDBJ databases">
        <title>The genome of the rayed Mediterranean limpet Patella caerulea (Linnaeus, 1758).</title>
        <authorList>
            <person name="Anh-Thu Weber A."/>
            <person name="Halstead-Nussloch G."/>
        </authorList>
    </citation>
    <scope>NUCLEOTIDE SEQUENCE [LARGE SCALE GENOMIC DNA]</scope>
    <source>
        <strain evidence="2">AATW-2023a</strain>
        <tissue evidence="2">Whole specimen</tissue>
    </source>
</reference>
<gene>
    <name evidence="2" type="ORF">SNE40_023188</name>
</gene>
<keyword evidence="1" id="KW-0732">Signal</keyword>
<evidence type="ECO:0008006" key="4">
    <source>
        <dbReference type="Google" id="ProtNLM"/>
    </source>
</evidence>
<dbReference type="EMBL" id="JAZGQO010000021">
    <property type="protein sequence ID" value="KAK6166522.1"/>
    <property type="molecule type" value="Genomic_DNA"/>
</dbReference>
<organism evidence="2 3">
    <name type="scientific">Patella caerulea</name>
    <name type="common">Rayed Mediterranean limpet</name>
    <dbReference type="NCBI Taxonomy" id="87958"/>
    <lineage>
        <taxon>Eukaryota</taxon>
        <taxon>Metazoa</taxon>
        <taxon>Spiralia</taxon>
        <taxon>Lophotrochozoa</taxon>
        <taxon>Mollusca</taxon>
        <taxon>Gastropoda</taxon>
        <taxon>Patellogastropoda</taxon>
        <taxon>Patelloidea</taxon>
        <taxon>Patellidae</taxon>
        <taxon>Patella</taxon>
    </lineage>
</organism>
<evidence type="ECO:0000313" key="2">
    <source>
        <dbReference type="EMBL" id="KAK6166522.1"/>
    </source>
</evidence>
<sequence>MLTFSALLVLCAASASGVFCGPLHASCKVDWETTGQCSAVQTKIVDQIKAWNGPSGCASGGEKCLYSLVSQSSSQVKATHETPVKHYKDDLTFTFSQNGNLCQIHGYSRSETWYAVLDYGTNYCNLHNLITGAEVDKMAGYKEMTSDSSCTQFSSADCSKY</sequence>
<protein>
    <recommendedName>
        <fullName evidence="4">Secreted protein</fullName>
    </recommendedName>
</protein>
<dbReference type="PANTHER" id="PTHR38564">
    <property type="entry name" value="SI:CH73-250A16.5-RELATED"/>
    <property type="match status" value="1"/>
</dbReference>
<keyword evidence="3" id="KW-1185">Reference proteome</keyword>
<proteinExistence type="predicted"/>
<accession>A0AAN8FXZ3</accession>
<evidence type="ECO:0000256" key="1">
    <source>
        <dbReference type="SAM" id="SignalP"/>
    </source>
</evidence>
<evidence type="ECO:0000313" key="3">
    <source>
        <dbReference type="Proteomes" id="UP001347796"/>
    </source>
</evidence>
<comment type="caution">
    <text evidence="2">The sequence shown here is derived from an EMBL/GenBank/DDBJ whole genome shotgun (WGS) entry which is preliminary data.</text>
</comment>